<dbReference type="Proteomes" id="UP000241868">
    <property type="component" value="Unassembled WGS sequence"/>
</dbReference>
<dbReference type="EMBL" id="PXYY01000016">
    <property type="protein sequence ID" value="PSJ80767.1"/>
    <property type="molecule type" value="Genomic_DNA"/>
</dbReference>
<name>A0A2P7U1C6_9NEIS</name>
<dbReference type="GO" id="GO:0016758">
    <property type="term" value="F:hexosyltransferase activity"/>
    <property type="evidence" value="ECO:0007669"/>
    <property type="project" value="UniProtKB-ARBA"/>
</dbReference>
<feature type="domain" description="Glycosyltransferase 2-like" evidence="1">
    <location>
        <begin position="19"/>
        <end position="150"/>
    </location>
</feature>
<evidence type="ECO:0000313" key="3">
    <source>
        <dbReference type="Proteomes" id="UP000241868"/>
    </source>
</evidence>
<dbReference type="AlphaFoldDB" id="A0A2P7U1C6"/>
<dbReference type="SUPFAM" id="SSF53448">
    <property type="entry name" value="Nucleotide-diphospho-sugar transferases"/>
    <property type="match status" value="1"/>
</dbReference>
<gene>
    <name evidence="2" type="ORF">C7N83_04225</name>
</gene>
<dbReference type="InterPro" id="IPR029044">
    <property type="entry name" value="Nucleotide-diphossugar_trans"/>
</dbReference>
<evidence type="ECO:0000259" key="1">
    <source>
        <dbReference type="Pfam" id="PF00535"/>
    </source>
</evidence>
<protein>
    <submittedName>
        <fullName evidence="2">Glycosyltransferase family 2 protein</fullName>
    </submittedName>
</protein>
<reference evidence="2 3" key="1">
    <citation type="submission" date="2018-03" db="EMBL/GenBank/DDBJ databases">
        <title>Neisseria weixii sp. nov., isolated from the intestinal contents of Tibetan Plateau pika (Ochotona curzoniae) in Yushu, Qinghai Province, China.</title>
        <authorList>
            <person name="Gui Z."/>
        </authorList>
    </citation>
    <scope>NUCLEOTIDE SEQUENCE [LARGE SCALE GENOMIC DNA]</scope>
    <source>
        <strain evidence="2 3">ATCC 51483</strain>
    </source>
</reference>
<dbReference type="OrthoDB" id="8553932at2"/>
<dbReference type="InterPro" id="IPR001173">
    <property type="entry name" value="Glyco_trans_2-like"/>
</dbReference>
<keyword evidence="2" id="KW-0808">Transferase</keyword>
<organism evidence="2 3">
    <name type="scientific">Neisseria iguanae</name>
    <dbReference type="NCBI Taxonomy" id="90242"/>
    <lineage>
        <taxon>Bacteria</taxon>
        <taxon>Pseudomonadati</taxon>
        <taxon>Pseudomonadota</taxon>
        <taxon>Betaproteobacteria</taxon>
        <taxon>Neisseriales</taxon>
        <taxon>Neisseriaceae</taxon>
        <taxon>Neisseria</taxon>
    </lineage>
</organism>
<keyword evidence="3" id="KW-1185">Reference proteome</keyword>
<dbReference type="PANTHER" id="PTHR22916">
    <property type="entry name" value="GLYCOSYLTRANSFERASE"/>
    <property type="match status" value="1"/>
</dbReference>
<proteinExistence type="predicted"/>
<dbReference type="RefSeq" id="WP_106740871.1">
    <property type="nucleotide sequence ID" value="NZ_PXYY01000016.1"/>
</dbReference>
<dbReference type="Gene3D" id="3.90.550.10">
    <property type="entry name" value="Spore Coat Polysaccharide Biosynthesis Protein SpsA, Chain A"/>
    <property type="match status" value="1"/>
</dbReference>
<accession>A0A2P7U1C6</accession>
<dbReference type="PANTHER" id="PTHR22916:SF3">
    <property type="entry name" value="UDP-GLCNAC:BETAGAL BETA-1,3-N-ACETYLGLUCOSAMINYLTRANSFERASE-LIKE PROTEIN 1"/>
    <property type="match status" value="1"/>
</dbReference>
<evidence type="ECO:0000313" key="2">
    <source>
        <dbReference type="EMBL" id="PSJ80767.1"/>
    </source>
</evidence>
<sequence>MDKTHFTYRVKNDKQPLVSIIIPCHNTAAYIRETLESVYSQTYQNFEILAIDDGSSDNTLEILYEYAANEPRLKVIAQENTYVVKARMNAIQHAKGKYLVCLDSDDKLDKTYLEKTVNIAENTSDIAVVYSNIYLFGKKNKVGQLKQITTEQLLLNHGMYVSALIKKSAFDAVGEFDISLNHYEDWELFISIIKNGGKIQFIDEPLFYYRQREDESSVCDTASETKQSDNFMKIYNKHYEFYKLNGIYAHRMIEALDKHKAKKIKYYNQPLRKWFYQTFKNKRWEKICQEYGIK</sequence>
<dbReference type="Pfam" id="PF00535">
    <property type="entry name" value="Glycos_transf_2"/>
    <property type="match status" value="1"/>
</dbReference>
<comment type="caution">
    <text evidence="2">The sequence shown here is derived from an EMBL/GenBank/DDBJ whole genome shotgun (WGS) entry which is preliminary data.</text>
</comment>